<keyword evidence="2" id="KW-0808">Transferase</keyword>
<dbReference type="InterPro" id="IPR015985">
    <property type="entry name" value="TehB-like_dom"/>
</dbReference>
<dbReference type="AlphaFoldDB" id="A0AAX2AA90"/>
<dbReference type="SUPFAM" id="SSF53335">
    <property type="entry name" value="S-adenosyl-L-methionine-dependent methyltransferases"/>
    <property type="match status" value="1"/>
</dbReference>
<reference evidence="2 4" key="2">
    <citation type="submission" date="2018-07" db="EMBL/GenBank/DDBJ databases">
        <title>Complete genome of the Arcobacter bivalviorum type strain LMG 26154.</title>
        <authorList>
            <person name="Miller W.G."/>
            <person name="Yee E."/>
            <person name="Bono J.L."/>
        </authorList>
    </citation>
    <scope>NUCLEOTIDE SEQUENCE [LARGE SCALE GENOMIC DNA]</scope>
    <source>
        <strain evidence="2 4">LMG 26154</strain>
    </source>
</reference>
<dbReference type="Gene3D" id="3.40.50.150">
    <property type="entry name" value="Vaccinia Virus protein VP39"/>
    <property type="match status" value="1"/>
</dbReference>
<dbReference type="InterPro" id="IPR029063">
    <property type="entry name" value="SAM-dependent_MTases_sf"/>
</dbReference>
<sequence length="190" mass="22143">MALEDKIKWNNKYKNTPTLLEDRPQSNKLSEVISFTKGNKALDVACGSGRNSIFLANNNFLVTSIDISEVALEELNNKNNKNITTKLVDLDSFEFEKEEYDLIIMTNFLDRKIIPQLVNSLKEDGILFIETYMFHEENEKPPSNPAFLLSEGELKTLFDERVEIVLYDEFFNEDFELYKMRKQAIVVRKK</sequence>
<evidence type="ECO:0000313" key="4">
    <source>
        <dbReference type="Proteomes" id="UP000253850"/>
    </source>
</evidence>
<evidence type="ECO:0000313" key="3">
    <source>
        <dbReference type="EMBL" id="RXK11043.1"/>
    </source>
</evidence>
<accession>A0AAX2AA90</accession>
<dbReference type="Proteomes" id="UP000253850">
    <property type="component" value="Chromosome"/>
</dbReference>
<dbReference type="GO" id="GO:0008168">
    <property type="term" value="F:methyltransferase activity"/>
    <property type="evidence" value="ECO:0007669"/>
    <property type="project" value="UniProtKB-KW"/>
</dbReference>
<protein>
    <submittedName>
        <fullName evidence="2">Methyltransferase</fullName>
    </submittedName>
    <submittedName>
        <fullName evidence="3">Tellurium resistance protein TehB</fullName>
    </submittedName>
</protein>
<keyword evidence="2" id="KW-0489">Methyltransferase</keyword>
<evidence type="ECO:0000313" key="2">
    <source>
        <dbReference type="EMBL" id="AXH11923.1"/>
    </source>
</evidence>
<dbReference type="EMBL" id="CP031217">
    <property type="protein sequence ID" value="AXH11923.1"/>
    <property type="molecule type" value="Genomic_DNA"/>
</dbReference>
<dbReference type="CDD" id="cd02440">
    <property type="entry name" value="AdoMet_MTases"/>
    <property type="match status" value="1"/>
</dbReference>
<dbReference type="GO" id="GO:0032259">
    <property type="term" value="P:methylation"/>
    <property type="evidence" value="ECO:0007669"/>
    <property type="project" value="UniProtKB-KW"/>
</dbReference>
<name>A0AAX2AA90_9BACT</name>
<dbReference type="Proteomes" id="UP000289193">
    <property type="component" value="Unassembled WGS sequence"/>
</dbReference>
<dbReference type="RefSeq" id="WP_114838779.1">
    <property type="nucleotide sequence ID" value="NZ_CP031217.1"/>
</dbReference>
<dbReference type="Pfam" id="PF03848">
    <property type="entry name" value="TehB"/>
    <property type="match status" value="1"/>
</dbReference>
<evidence type="ECO:0000313" key="5">
    <source>
        <dbReference type="Proteomes" id="UP000289193"/>
    </source>
</evidence>
<gene>
    <name evidence="2" type="ORF">ABIV_0916</name>
    <name evidence="3" type="ORF">CRV05_01360</name>
</gene>
<dbReference type="KEGG" id="hbv:ABIV_0916"/>
<reference evidence="3 5" key="1">
    <citation type="submission" date="2017-10" db="EMBL/GenBank/DDBJ databases">
        <title>Genomics of the genus Arcobacter.</title>
        <authorList>
            <person name="Perez-Cataluna A."/>
            <person name="Figueras M.J."/>
        </authorList>
    </citation>
    <scope>NUCLEOTIDE SEQUENCE [LARGE SCALE GENOMIC DNA]</scope>
    <source>
        <strain evidence="3 5">CECT 7835</strain>
    </source>
</reference>
<dbReference type="PANTHER" id="PTHR43861">
    <property type="entry name" value="TRANS-ACONITATE 2-METHYLTRANSFERASE-RELATED"/>
    <property type="match status" value="1"/>
</dbReference>
<keyword evidence="5" id="KW-1185">Reference proteome</keyword>
<feature type="domain" description="Tellurite resistance methyltransferase TehB-like" evidence="1">
    <location>
        <begin position="9"/>
        <end position="170"/>
    </location>
</feature>
<dbReference type="EMBL" id="PDKM01000001">
    <property type="protein sequence ID" value="RXK11043.1"/>
    <property type="molecule type" value="Genomic_DNA"/>
</dbReference>
<proteinExistence type="predicted"/>
<evidence type="ECO:0000259" key="1">
    <source>
        <dbReference type="Pfam" id="PF03848"/>
    </source>
</evidence>
<organism evidence="3 5">
    <name type="scientific">Halarcobacter bivalviorum</name>
    <dbReference type="NCBI Taxonomy" id="663364"/>
    <lineage>
        <taxon>Bacteria</taxon>
        <taxon>Pseudomonadati</taxon>
        <taxon>Campylobacterota</taxon>
        <taxon>Epsilonproteobacteria</taxon>
        <taxon>Campylobacterales</taxon>
        <taxon>Arcobacteraceae</taxon>
        <taxon>Halarcobacter</taxon>
    </lineage>
</organism>